<evidence type="ECO:0000256" key="7">
    <source>
        <dbReference type="PROSITE-ProRule" id="PRU00473"/>
    </source>
</evidence>
<dbReference type="SUPFAM" id="SSF103088">
    <property type="entry name" value="OmpA-like"/>
    <property type="match status" value="1"/>
</dbReference>
<evidence type="ECO:0000256" key="3">
    <source>
        <dbReference type="ARBA" id="ARBA00022475"/>
    </source>
</evidence>
<dbReference type="NCBIfam" id="NF006508">
    <property type="entry name" value="PRK08944.1"/>
    <property type="match status" value="1"/>
</dbReference>
<dbReference type="InterPro" id="IPR050330">
    <property type="entry name" value="Bact_OuterMem_StrucFunc"/>
</dbReference>
<dbReference type="Pfam" id="PF00691">
    <property type="entry name" value="OmpA"/>
    <property type="match status" value="1"/>
</dbReference>
<dbReference type="CDD" id="cd07185">
    <property type="entry name" value="OmpA_C-like"/>
    <property type="match status" value="1"/>
</dbReference>
<keyword evidence="11" id="KW-1185">Reference proteome</keyword>
<comment type="similarity">
    <text evidence="2">Belongs to the MotB family.</text>
</comment>
<keyword evidence="6 7" id="KW-0472">Membrane</keyword>
<dbReference type="InterPro" id="IPR036737">
    <property type="entry name" value="OmpA-like_sf"/>
</dbReference>
<proteinExistence type="inferred from homology"/>
<comment type="caution">
    <text evidence="10">The sequence shown here is derived from an EMBL/GenBank/DDBJ whole genome shotgun (WGS) entry which is preliminary data.</text>
</comment>
<evidence type="ECO:0000313" key="11">
    <source>
        <dbReference type="Proteomes" id="UP001520878"/>
    </source>
</evidence>
<protein>
    <submittedName>
        <fullName evidence="10">OmpA family protein</fullName>
    </submittedName>
</protein>
<dbReference type="Pfam" id="PF13677">
    <property type="entry name" value="MotB_plug"/>
    <property type="match status" value="1"/>
</dbReference>
<evidence type="ECO:0000256" key="6">
    <source>
        <dbReference type="ARBA" id="ARBA00023136"/>
    </source>
</evidence>
<dbReference type="InterPro" id="IPR006665">
    <property type="entry name" value="OmpA-like"/>
</dbReference>
<reference evidence="10 11" key="1">
    <citation type="submission" date="2021-10" db="EMBL/GenBank/DDBJ databases">
        <title>Draft genome of Aestuariibacter halophilus JC2043.</title>
        <authorList>
            <person name="Emsley S.A."/>
            <person name="Pfannmuller K.M."/>
            <person name="Ushijima B."/>
            <person name="Saw J.H."/>
            <person name="Videau P."/>
        </authorList>
    </citation>
    <scope>NUCLEOTIDE SEQUENCE [LARGE SCALE GENOMIC DNA]</scope>
    <source>
        <strain evidence="10 11">JC2043</strain>
    </source>
</reference>
<dbReference type="InterPro" id="IPR025713">
    <property type="entry name" value="MotB-like_N_dom"/>
</dbReference>
<accession>A0ABS8G6Z0</accession>
<dbReference type="PANTHER" id="PTHR30329:SF21">
    <property type="entry name" value="LIPOPROTEIN YIAD-RELATED"/>
    <property type="match status" value="1"/>
</dbReference>
<keyword evidence="4 8" id="KW-0812">Transmembrane</keyword>
<evidence type="ECO:0000256" key="4">
    <source>
        <dbReference type="ARBA" id="ARBA00022692"/>
    </source>
</evidence>
<dbReference type="Gene3D" id="3.30.1330.60">
    <property type="entry name" value="OmpA-like domain"/>
    <property type="match status" value="1"/>
</dbReference>
<keyword evidence="5 8" id="KW-1133">Transmembrane helix</keyword>
<comment type="subcellular location">
    <subcellularLocation>
        <location evidence="1">Cell membrane</location>
        <topology evidence="1">Single-pass membrane protein</topology>
    </subcellularLocation>
</comment>
<dbReference type="PANTHER" id="PTHR30329">
    <property type="entry name" value="STATOR ELEMENT OF FLAGELLAR MOTOR COMPLEX"/>
    <property type="match status" value="1"/>
</dbReference>
<sequence>MNSEMLLVESEKSEDQQGWLATFADLMSLLMCFFVLLLSFSELDVIKFQQIAGSMKVAFGVQREVEADAIPLGTSVIAQEFSPTLTEPTLLDEVRQPRQQEMLPALRHSTVGQRAEQQAQSRRQGAMADVVGAIQRELPDALSAGQFELDHQGQQLIIRIPEYSSFAAGSGFLQPQFEPLLTRLAALLAQIPGQVEVAGHTDDRPVANELFADNLALSAQRAMAVARVLKAHPLLNSVRVTAWGSAQPLNDNDTTEHRAQNRRVEIMLTQGKPKQQALPAGLLNEE</sequence>
<feature type="domain" description="OmpA-like" evidence="9">
    <location>
        <begin position="153"/>
        <end position="272"/>
    </location>
</feature>
<dbReference type="PROSITE" id="PS51123">
    <property type="entry name" value="OMPA_2"/>
    <property type="match status" value="1"/>
</dbReference>
<keyword evidence="3" id="KW-1003">Cell membrane</keyword>
<evidence type="ECO:0000256" key="8">
    <source>
        <dbReference type="SAM" id="Phobius"/>
    </source>
</evidence>
<name>A0ABS8G6Z0_9ALTE</name>
<evidence type="ECO:0000256" key="5">
    <source>
        <dbReference type="ARBA" id="ARBA00022989"/>
    </source>
</evidence>
<dbReference type="EMBL" id="JAJEWP010000001">
    <property type="protein sequence ID" value="MCC2616315.1"/>
    <property type="molecule type" value="Genomic_DNA"/>
</dbReference>
<feature type="transmembrane region" description="Helical" evidence="8">
    <location>
        <begin position="20"/>
        <end position="40"/>
    </location>
</feature>
<evidence type="ECO:0000256" key="1">
    <source>
        <dbReference type="ARBA" id="ARBA00004162"/>
    </source>
</evidence>
<organism evidence="10 11">
    <name type="scientific">Fluctibacter halophilus</name>
    <dbReference type="NCBI Taxonomy" id="226011"/>
    <lineage>
        <taxon>Bacteria</taxon>
        <taxon>Pseudomonadati</taxon>
        <taxon>Pseudomonadota</taxon>
        <taxon>Gammaproteobacteria</taxon>
        <taxon>Alteromonadales</taxon>
        <taxon>Alteromonadaceae</taxon>
        <taxon>Fluctibacter</taxon>
    </lineage>
</organism>
<dbReference type="Proteomes" id="UP001520878">
    <property type="component" value="Unassembled WGS sequence"/>
</dbReference>
<evidence type="ECO:0000256" key="2">
    <source>
        <dbReference type="ARBA" id="ARBA00008914"/>
    </source>
</evidence>
<evidence type="ECO:0000259" key="9">
    <source>
        <dbReference type="PROSITE" id="PS51123"/>
    </source>
</evidence>
<gene>
    <name evidence="10" type="ORF">LJ739_08690</name>
</gene>
<evidence type="ECO:0000313" key="10">
    <source>
        <dbReference type="EMBL" id="MCC2616315.1"/>
    </source>
</evidence>